<gene>
    <name evidence="1" type="ORF">FJV41_07325</name>
</gene>
<dbReference type="RefSeq" id="WP_141641693.1">
    <property type="nucleotide sequence ID" value="NZ_VIFM01000020.1"/>
</dbReference>
<organism evidence="1 2">
    <name type="scientific">Myxococcus llanfairpwllgwyngyllgogerychwyrndrobwllllantysiliogogogochensis</name>
    <dbReference type="NCBI Taxonomy" id="2590453"/>
    <lineage>
        <taxon>Bacteria</taxon>
        <taxon>Pseudomonadati</taxon>
        <taxon>Myxococcota</taxon>
        <taxon>Myxococcia</taxon>
        <taxon>Myxococcales</taxon>
        <taxon>Cystobacterineae</taxon>
        <taxon>Myxococcaceae</taxon>
        <taxon>Myxococcus</taxon>
    </lineage>
</organism>
<comment type="caution">
    <text evidence="1">The sequence shown here is derived from an EMBL/GenBank/DDBJ whole genome shotgun (WGS) entry which is preliminary data.</text>
</comment>
<proteinExistence type="predicted"/>
<keyword evidence="2" id="KW-1185">Reference proteome</keyword>
<protein>
    <submittedName>
        <fullName evidence="1">Uncharacterized protein</fullName>
    </submittedName>
</protein>
<dbReference type="AlphaFoldDB" id="A0A540X5T4"/>
<evidence type="ECO:0000313" key="1">
    <source>
        <dbReference type="EMBL" id="TQF16625.1"/>
    </source>
</evidence>
<reference evidence="1 2" key="1">
    <citation type="submission" date="2019-06" db="EMBL/GenBank/DDBJ databases">
        <authorList>
            <person name="Livingstone P."/>
            <person name="Whitworth D."/>
        </authorList>
    </citation>
    <scope>NUCLEOTIDE SEQUENCE [LARGE SCALE GENOMIC DNA]</scope>
    <source>
        <strain evidence="1 2">AM401</strain>
    </source>
</reference>
<evidence type="ECO:0000313" key="2">
    <source>
        <dbReference type="Proteomes" id="UP000315369"/>
    </source>
</evidence>
<dbReference type="OrthoDB" id="9873119at2"/>
<sequence length="142" mass="15318">MLVWGLAAGLVGLSACQTRKKETCASVQALVLEELRVTDGFRDRQHDSHSLALNASQLEALSSRVKSLEVRDTELREAVRRYGADLDVLARAYAHHARARARPALEPAESDDGHVGPGLSLATHEGVVNEARSAVSRLCALP</sequence>
<accession>A0A540X5T4</accession>
<dbReference type="EMBL" id="VIFM01000020">
    <property type="protein sequence ID" value="TQF16625.1"/>
    <property type="molecule type" value="Genomic_DNA"/>
</dbReference>
<name>A0A540X5T4_9BACT</name>
<dbReference type="Proteomes" id="UP000315369">
    <property type="component" value="Unassembled WGS sequence"/>
</dbReference>